<evidence type="ECO:0000256" key="4">
    <source>
        <dbReference type="ARBA" id="ARBA00022691"/>
    </source>
</evidence>
<dbReference type="GO" id="GO:0032259">
    <property type="term" value="P:methylation"/>
    <property type="evidence" value="ECO:0007669"/>
    <property type="project" value="UniProtKB-KW"/>
</dbReference>
<accession>A0A4Q7EGI5</accession>
<name>A0A4Q7EGI5_9CYAN</name>
<evidence type="ECO:0000256" key="3">
    <source>
        <dbReference type="ARBA" id="ARBA00022679"/>
    </source>
</evidence>
<keyword evidence="3 5" id="KW-0808">Transferase</keyword>
<comment type="caution">
    <text evidence="5">The sequence shown here is derived from an EMBL/GenBank/DDBJ whole genome shotgun (WGS) entry which is preliminary data.</text>
</comment>
<proteinExistence type="predicted"/>
<dbReference type="Proteomes" id="UP000292459">
    <property type="component" value="Unassembled WGS sequence"/>
</dbReference>
<evidence type="ECO:0000313" key="6">
    <source>
        <dbReference type="Proteomes" id="UP000292459"/>
    </source>
</evidence>
<organism evidence="5 6">
    <name type="scientific">Leptolyngbya iicbica LK</name>
    <dbReference type="NCBI Taxonomy" id="2294035"/>
    <lineage>
        <taxon>Bacteria</taxon>
        <taxon>Bacillati</taxon>
        <taxon>Cyanobacteriota</taxon>
        <taxon>Cyanophyceae</taxon>
        <taxon>Leptolyngbyales</taxon>
        <taxon>Leptolyngbyaceae</taxon>
        <taxon>Leptolyngbya group</taxon>
        <taxon>Leptolyngbya</taxon>
        <taxon>Leptolyngbya iicbica</taxon>
    </lineage>
</organism>
<evidence type="ECO:0000313" key="5">
    <source>
        <dbReference type="EMBL" id="RZM82197.1"/>
    </source>
</evidence>
<dbReference type="RefSeq" id="WP_044150896.1">
    <property type="nucleotide sequence ID" value="NZ_QVFV01000001.1"/>
</dbReference>
<protein>
    <submittedName>
        <fullName evidence="5">Methyltransferase domain-containing protein</fullName>
    </submittedName>
</protein>
<dbReference type="CDD" id="cd02440">
    <property type="entry name" value="AdoMet_MTases"/>
    <property type="match status" value="1"/>
</dbReference>
<dbReference type="PANTHER" id="PTHR32183:SF6">
    <property type="entry name" value="CYSTEINE SULFINATE DESULFINASE_CYSTEINE DESULFURASE AND RELATED ENZYMES"/>
    <property type="match status" value="1"/>
</dbReference>
<keyword evidence="4" id="KW-0949">S-adenosyl-L-methionine</keyword>
<dbReference type="Gene3D" id="3.40.50.150">
    <property type="entry name" value="Vaccinia Virus protein VP39"/>
    <property type="match status" value="1"/>
</dbReference>
<dbReference type="OrthoDB" id="9778208at2"/>
<dbReference type="AlphaFoldDB" id="A0A4Q7EGI5"/>
<dbReference type="InterPro" id="IPR029063">
    <property type="entry name" value="SAM-dependent_MTases_sf"/>
</dbReference>
<keyword evidence="1" id="KW-0597">Phosphoprotein</keyword>
<dbReference type="EMBL" id="QVFV01000001">
    <property type="protein sequence ID" value="RZM82197.1"/>
    <property type="molecule type" value="Genomic_DNA"/>
</dbReference>
<keyword evidence="6" id="KW-1185">Reference proteome</keyword>
<sequence>MSVPLSSSADRDPLSADFWEGRYQNGTARWDLGKPAPALVDLLTSSDGPQPGRAVVLGSGSGHDAVLFAQHGFEVTGVDFAPAAIAAASQRAANAQVAVDWLQHNIFDLVPTYAQQFDYVVEHTCFCALEPNLREPYVQLVHQLLKPGGQLIGVFFTHSRPGGPPFGSQPDELRRLFGPHFELRHLAVTPHSVRDRLGEEHLGLFDKR</sequence>
<dbReference type="PROSITE" id="PS51585">
    <property type="entry name" value="SAM_MT_TPMT"/>
    <property type="match status" value="1"/>
</dbReference>
<dbReference type="GO" id="GO:0008757">
    <property type="term" value="F:S-adenosylmethionine-dependent methyltransferase activity"/>
    <property type="evidence" value="ECO:0007669"/>
    <property type="project" value="InterPro"/>
</dbReference>
<dbReference type="InterPro" id="IPR008854">
    <property type="entry name" value="TPMT"/>
</dbReference>
<gene>
    <name evidence="5" type="ORF">DYY88_02780</name>
</gene>
<reference evidence="5 6" key="1">
    <citation type="submission" date="2018-11" db="EMBL/GenBank/DDBJ databases">
        <title>Whole genome sequencing of an environmental sample.</title>
        <authorList>
            <person name="Sarangi A.N."/>
            <person name="Singh D."/>
            <person name="Tripathy S."/>
        </authorList>
    </citation>
    <scope>NUCLEOTIDE SEQUENCE [LARGE SCALE GENOMIC DNA]</scope>
    <source>
        <strain evidence="5 6">Lakshadweep</strain>
    </source>
</reference>
<dbReference type="Pfam" id="PF05724">
    <property type="entry name" value="TPMT"/>
    <property type="match status" value="1"/>
</dbReference>
<evidence type="ECO:0000256" key="1">
    <source>
        <dbReference type="ARBA" id="ARBA00022553"/>
    </source>
</evidence>
<dbReference type="SUPFAM" id="SSF53335">
    <property type="entry name" value="S-adenosyl-L-methionine-dependent methyltransferases"/>
    <property type="match status" value="1"/>
</dbReference>
<keyword evidence="2 5" id="KW-0489">Methyltransferase</keyword>
<evidence type="ECO:0000256" key="2">
    <source>
        <dbReference type="ARBA" id="ARBA00022603"/>
    </source>
</evidence>
<dbReference type="PANTHER" id="PTHR32183">
    <property type="match status" value="1"/>
</dbReference>